<evidence type="ECO:0000256" key="1">
    <source>
        <dbReference type="SAM" id="MobiDB-lite"/>
    </source>
</evidence>
<dbReference type="EMBL" id="BMVG01000008">
    <property type="protein sequence ID" value="GHE04941.1"/>
    <property type="molecule type" value="Genomic_DNA"/>
</dbReference>
<feature type="region of interest" description="Disordered" evidence="1">
    <location>
        <begin position="99"/>
        <end position="121"/>
    </location>
</feature>
<keyword evidence="3" id="KW-1185">Reference proteome</keyword>
<proteinExistence type="predicted"/>
<name>A0A918YIF7_9ACTN</name>
<protein>
    <submittedName>
        <fullName evidence="2">Uncharacterized protein</fullName>
    </submittedName>
</protein>
<dbReference type="Proteomes" id="UP000655443">
    <property type="component" value="Unassembled WGS sequence"/>
</dbReference>
<sequence length="121" mass="11958">MNRRPGAVLAEALLPWGGTAFAAARRRPGTRASTAAAAAGSGVPSRPAGHARPRTAQTPGLLPWLRPLARACPAVSVAAAAGLLAAAALVIQLPVIGHGTGTAGPTPTAGSVRSACDSERR</sequence>
<evidence type="ECO:0000313" key="2">
    <source>
        <dbReference type="EMBL" id="GHE04941.1"/>
    </source>
</evidence>
<reference evidence="2" key="1">
    <citation type="journal article" date="2014" name="Int. J. Syst. Evol. Microbiol.">
        <title>Complete genome sequence of Corynebacterium casei LMG S-19264T (=DSM 44701T), isolated from a smear-ripened cheese.</title>
        <authorList>
            <consortium name="US DOE Joint Genome Institute (JGI-PGF)"/>
            <person name="Walter F."/>
            <person name="Albersmeier A."/>
            <person name="Kalinowski J."/>
            <person name="Ruckert C."/>
        </authorList>
    </citation>
    <scope>NUCLEOTIDE SEQUENCE</scope>
    <source>
        <strain evidence="2">JCM 4714</strain>
    </source>
</reference>
<organism evidence="2 3">
    <name type="scientific">Streptomyces alanosinicus</name>
    <dbReference type="NCBI Taxonomy" id="68171"/>
    <lineage>
        <taxon>Bacteria</taxon>
        <taxon>Bacillati</taxon>
        <taxon>Actinomycetota</taxon>
        <taxon>Actinomycetes</taxon>
        <taxon>Kitasatosporales</taxon>
        <taxon>Streptomycetaceae</taxon>
        <taxon>Streptomyces</taxon>
    </lineage>
</organism>
<feature type="region of interest" description="Disordered" evidence="1">
    <location>
        <begin position="25"/>
        <end position="58"/>
    </location>
</feature>
<gene>
    <name evidence="2" type="ORF">GCM10010339_38570</name>
</gene>
<evidence type="ECO:0000313" key="3">
    <source>
        <dbReference type="Proteomes" id="UP000655443"/>
    </source>
</evidence>
<accession>A0A918YIF7</accession>
<reference evidence="2" key="2">
    <citation type="submission" date="2020-09" db="EMBL/GenBank/DDBJ databases">
        <authorList>
            <person name="Sun Q."/>
            <person name="Ohkuma M."/>
        </authorList>
    </citation>
    <scope>NUCLEOTIDE SEQUENCE</scope>
    <source>
        <strain evidence="2">JCM 4714</strain>
    </source>
</reference>
<feature type="compositionally biased region" description="Low complexity" evidence="1">
    <location>
        <begin position="30"/>
        <end position="48"/>
    </location>
</feature>
<dbReference type="AlphaFoldDB" id="A0A918YIF7"/>
<dbReference type="RefSeq" id="WP_189953995.1">
    <property type="nucleotide sequence ID" value="NZ_BMVG01000008.1"/>
</dbReference>
<comment type="caution">
    <text evidence="2">The sequence shown here is derived from an EMBL/GenBank/DDBJ whole genome shotgun (WGS) entry which is preliminary data.</text>
</comment>